<gene>
    <name evidence="2" type="ORF">Tther_00325</name>
</gene>
<dbReference type="Pfam" id="PF02325">
    <property type="entry name" value="CCB3_YggT"/>
    <property type="match status" value="2"/>
</dbReference>
<name>A0A554X7J6_9BURK</name>
<dbReference type="EMBL" id="VJOL01000003">
    <property type="protein sequence ID" value="TSE31814.1"/>
    <property type="molecule type" value="Genomic_DNA"/>
</dbReference>
<dbReference type="AlphaFoldDB" id="A0A554X7J6"/>
<evidence type="ECO:0000256" key="1">
    <source>
        <dbReference type="SAM" id="Phobius"/>
    </source>
</evidence>
<keyword evidence="1" id="KW-1133">Transmembrane helix</keyword>
<organism evidence="2 3">
    <name type="scientific">Tepidimonas thermarum</name>
    <dbReference type="NCBI Taxonomy" id="335431"/>
    <lineage>
        <taxon>Bacteria</taxon>
        <taxon>Pseudomonadati</taxon>
        <taxon>Pseudomonadota</taxon>
        <taxon>Betaproteobacteria</taxon>
        <taxon>Burkholderiales</taxon>
        <taxon>Tepidimonas</taxon>
    </lineage>
</organism>
<evidence type="ECO:0000313" key="2">
    <source>
        <dbReference type="EMBL" id="TSE31814.1"/>
    </source>
</evidence>
<sequence>MRIVVFLLDTLFFFLVGAALLRGWMNTRRLRMTAQPGPFVIALTDWIVQPLRRTLPRALAQANADWGSFLAAVVLALAHAGLLHLVWGGALPGLESAYWLTVPLLALQLLLRTMLQGLMLLLLVYAVLTWVQPFSPLIGSLGRLLDPLLAPVRRVIPTVGGVDLSVLVLLVLIQIGLMLLG</sequence>
<accession>A0A554X7J6</accession>
<dbReference type="GO" id="GO:0016020">
    <property type="term" value="C:membrane"/>
    <property type="evidence" value="ECO:0007669"/>
    <property type="project" value="InterPro"/>
</dbReference>
<protein>
    <submittedName>
        <fullName evidence="2">YGGT family protein</fullName>
    </submittedName>
</protein>
<feature type="transmembrane region" description="Helical" evidence="1">
    <location>
        <begin position="6"/>
        <end position="25"/>
    </location>
</feature>
<feature type="transmembrane region" description="Helical" evidence="1">
    <location>
        <begin position="118"/>
        <end position="135"/>
    </location>
</feature>
<proteinExistence type="predicted"/>
<dbReference type="Proteomes" id="UP000318542">
    <property type="component" value="Unassembled WGS sequence"/>
</dbReference>
<comment type="caution">
    <text evidence="2">The sequence shown here is derived from an EMBL/GenBank/DDBJ whole genome shotgun (WGS) entry which is preliminary data.</text>
</comment>
<dbReference type="RefSeq" id="WP_143900208.1">
    <property type="nucleotide sequence ID" value="NZ_VJOL01000003.1"/>
</dbReference>
<feature type="transmembrane region" description="Helical" evidence="1">
    <location>
        <begin position="155"/>
        <end position="180"/>
    </location>
</feature>
<dbReference type="InterPro" id="IPR003425">
    <property type="entry name" value="CCB3/YggT"/>
</dbReference>
<feature type="transmembrane region" description="Helical" evidence="1">
    <location>
        <begin position="93"/>
        <end position="111"/>
    </location>
</feature>
<keyword evidence="1" id="KW-0472">Membrane</keyword>
<keyword evidence="1" id="KW-0812">Transmembrane</keyword>
<reference evidence="2 3" key="1">
    <citation type="submission" date="2019-07" db="EMBL/GenBank/DDBJ databases">
        <title>Tepidimonas thermarum AA-1 draft genome.</title>
        <authorList>
            <person name="Da Costa M.S."/>
            <person name="Froufe H.J.C."/>
            <person name="Egas C."/>
            <person name="Albuquerque L."/>
        </authorList>
    </citation>
    <scope>NUCLEOTIDE SEQUENCE [LARGE SCALE GENOMIC DNA]</scope>
    <source>
        <strain evidence="2 3">AA-1</strain>
    </source>
</reference>
<keyword evidence="3" id="KW-1185">Reference proteome</keyword>
<feature type="transmembrane region" description="Helical" evidence="1">
    <location>
        <begin position="66"/>
        <end position="87"/>
    </location>
</feature>
<dbReference type="OrthoDB" id="9806665at2"/>
<evidence type="ECO:0000313" key="3">
    <source>
        <dbReference type="Proteomes" id="UP000318542"/>
    </source>
</evidence>